<feature type="compositionally biased region" description="Basic and acidic residues" evidence="1">
    <location>
        <begin position="386"/>
        <end position="398"/>
    </location>
</feature>
<protein>
    <recommendedName>
        <fullName evidence="2">DUF3071 domain-containing protein</fullName>
    </recommendedName>
</protein>
<feature type="region of interest" description="Disordered" evidence="1">
    <location>
        <begin position="321"/>
        <end position="465"/>
    </location>
</feature>
<sequence>MTPDGGALVVVTESGEELAVAVDDRLRAVLRRDRPGLAQVEMLMESELRPREIQDRIRGGASAEQVAEEAGVDLARIQAFAAPVLAERTHVAALALASSVRRRGEPLVGRSLREVVTEQLVKHGRSTQDLQWDAWREEDRQWRLSATLTEAGEDAPARRGLFRFDLKARFTTADNDDARWLLAELTTARRTSTPDPDGEPTEDLEDSLALVRALSQGRPLSEPGFLTEVDEAREDSGPIWRPGAPRHDSGRLPRLAPPVSPRPAASGPTPGTPAAPSPAAPSPAAPSPAAPAEDDPYDIIPDDQSDLDVLYEMLGGLHEDSVTIYPGLSDPPVDEPAPAEPTSRAERRRLRRRRPDAEDQGAGEGSDAPGPEGATPADQPVTDGGSDERTEPLEDQRPPDVAATTTVQDAPSGEAGQGGDDIEQPSLLDDGTEPRSPEPPARKPGRRKRASVPSWDEIVFGSPKR</sequence>
<dbReference type="AlphaFoldDB" id="A0A1G7CHF6"/>
<keyword evidence="4" id="KW-1185">Reference proteome</keyword>
<evidence type="ECO:0000313" key="4">
    <source>
        <dbReference type="Proteomes" id="UP000198546"/>
    </source>
</evidence>
<dbReference type="NCBIfam" id="NF040712">
    <property type="entry name" value="SepH"/>
    <property type="match status" value="1"/>
</dbReference>
<feature type="compositionally biased region" description="Pro residues" evidence="1">
    <location>
        <begin position="270"/>
        <end position="289"/>
    </location>
</feature>
<dbReference type="InterPro" id="IPR047682">
    <property type="entry name" value="SepH-like"/>
</dbReference>
<dbReference type="InterPro" id="IPR021421">
    <property type="entry name" value="DUF3071"/>
</dbReference>
<feature type="domain" description="DUF3071" evidence="2">
    <location>
        <begin position="2"/>
        <end position="158"/>
    </location>
</feature>
<dbReference type="STRING" id="675864.SAMN04489747_3257"/>
<organism evidence="3 4">
    <name type="scientific">Auraticoccus monumenti</name>
    <dbReference type="NCBI Taxonomy" id="675864"/>
    <lineage>
        <taxon>Bacteria</taxon>
        <taxon>Bacillati</taxon>
        <taxon>Actinomycetota</taxon>
        <taxon>Actinomycetes</taxon>
        <taxon>Propionibacteriales</taxon>
        <taxon>Propionibacteriaceae</taxon>
        <taxon>Auraticoccus</taxon>
    </lineage>
</organism>
<name>A0A1G7CHF6_9ACTN</name>
<dbReference type="Proteomes" id="UP000198546">
    <property type="component" value="Chromosome i"/>
</dbReference>
<proteinExistence type="predicted"/>
<dbReference type="Pfam" id="PF11268">
    <property type="entry name" value="DUF3071"/>
    <property type="match status" value="1"/>
</dbReference>
<accession>A0A1G7CHF6</accession>
<feature type="compositionally biased region" description="Acidic residues" evidence="1">
    <location>
        <begin position="292"/>
        <end position="305"/>
    </location>
</feature>
<reference evidence="3 4" key="1">
    <citation type="submission" date="2016-10" db="EMBL/GenBank/DDBJ databases">
        <authorList>
            <person name="de Groot N.N."/>
        </authorList>
    </citation>
    <scope>NUCLEOTIDE SEQUENCE [LARGE SCALE GENOMIC DNA]</scope>
    <source>
        <strain evidence="3 4">MON 2.2</strain>
    </source>
</reference>
<evidence type="ECO:0000313" key="3">
    <source>
        <dbReference type="EMBL" id="SDE38170.1"/>
    </source>
</evidence>
<evidence type="ECO:0000256" key="1">
    <source>
        <dbReference type="SAM" id="MobiDB-lite"/>
    </source>
</evidence>
<feature type="region of interest" description="Disordered" evidence="1">
    <location>
        <begin position="219"/>
        <end position="305"/>
    </location>
</feature>
<dbReference type="EMBL" id="LT629688">
    <property type="protein sequence ID" value="SDE38170.1"/>
    <property type="molecule type" value="Genomic_DNA"/>
</dbReference>
<gene>
    <name evidence="3" type="ORF">SAMN04489747_3257</name>
</gene>
<evidence type="ECO:0000259" key="2">
    <source>
        <dbReference type="Pfam" id="PF11268"/>
    </source>
</evidence>